<feature type="compositionally biased region" description="Basic and acidic residues" evidence="1">
    <location>
        <begin position="15"/>
        <end position="31"/>
    </location>
</feature>
<protein>
    <submittedName>
        <fullName evidence="2">Uncharacterized protein</fullName>
    </submittedName>
</protein>
<reference evidence="2 3" key="1">
    <citation type="journal article" date="2018" name="New Phytol.">
        <title>Phylogenomics of Endogonaceae and evolution of mycorrhizas within Mucoromycota.</title>
        <authorList>
            <person name="Chang Y."/>
            <person name="Desiro A."/>
            <person name="Na H."/>
            <person name="Sandor L."/>
            <person name="Lipzen A."/>
            <person name="Clum A."/>
            <person name="Barry K."/>
            <person name="Grigoriev I.V."/>
            <person name="Martin F.M."/>
            <person name="Stajich J.E."/>
            <person name="Smith M.E."/>
            <person name="Bonito G."/>
            <person name="Spatafora J.W."/>
        </authorList>
    </citation>
    <scope>NUCLEOTIDE SEQUENCE [LARGE SCALE GENOMIC DNA]</scope>
    <source>
        <strain evidence="2 3">GMNB39</strain>
    </source>
</reference>
<accession>A0A433A2L8</accession>
<dbReference type="EMBL" id="RBNI01019090">
    <property type="protein sequence ID" value="RUO96934.1"/>
    <property type="molecule type" value="Genomic_DNA"/>
</dbReference>
<sequence length="104" mass="11751">MPLYDLPVLNSRGITENKDEGGGHEIARSDEGTPLSECDDEYDDGEMSATDYENYKKVHNEMEDAKKWRLTTGTIVEDALFNFGARCKHEHLAHSFVLDPEDST</sequence>
<comment type="caution">
    <text evidence="2">The sequence shown here is derived from an EMBL/GenBank/DDBJ whole genome shotgun (WGS) entry which is preliminary data.</text>
</comment>
<dbReference type="OrthoDB" id="2407197at2759"/>
<name>A0A433A2L8_9FUNG</name>
<dbReference type="AlphaFoldDB" id="A0A433A2L8"/>
<gene>
    <name evidence="2" type="ORF">BC936DRAFT_141236</name>
</gene>
<proteinExistence type="predicted"/>
<evidence type="ECO:0000256" key="1">
    <source>
        <dbReference type="SAM" id="MobiDB-lite"/>
    </source>
</evidence>
<dbReference type="Proteomes" id="UP000268093">
    <property type="component" value="Unassembled WGS sequence"/>
</dbReference>
<evidence type="ECO:0000313" key="3">
    <source>
        <dbReference type="Proteomes" id="UP000268093"/>
    </source>
</evidence>
<feature type="compositionally biased region" description="Acidic residues" evidence="1">
    <location>
        <begin position="37"/>
        <end position="46"/>
    </location>
</feature>
<feature type="region of interest" description="Disordered" evidence="1">
    <location>
        <begin position="1"/>
        <end position="47"/>
    </location>
</feature>
<organism evidence="2 3">
    <name type="scientific">Jimgerdemannia flammicorona</name>
    <dbReference type="NCBI Taxonomy" id="994334"/>
    <lineage>
        <taxon>Eukaryota</taxon>
        <taxon>Fungi</taxon>
        <taxon>Fungi incertae sedis</taxon>
        <taxon>Mucoromycota</taxon>
        <taxon>Mucoromycotina</taxon>
        <taxon>Endogonomycetes</taxon>
        <taxon>Endogonales</taxon>
        <taxon>Endogonaceae</taxon>
        <taxon>Jimgerdemannia</taxon>
    </lineage>
</organism>
<evidence type="ECO:0000313" key="2">
    <source>
        <dbReference type="EMBL" id="RUO96934.1"/>
    </source>
</evidence>
<keyword evidence="3" id="KW-1185">Reference proteome</keyword>